<dbReference type="EMBL" id="HBFK01013822">
    <property type="protein sequence ID" value="CAD8741845.1"/>
    <property type="molecule type" value="Transcribed_RNA"/>
</dbReference>
<dbReference type="SUPFAM" id="SSF51905">
    <property type="entry name" value="FAD/NAD(P)-binding domain"/>
    <property type="match status" value="1"/>
</dbReference>
<sequence length="197" mass="20960">MGVRALMRTGVEAVGPSSITLKGDDGETREEDCDVCVWTAGVRASDQAEALGFATTEEGRVKVSPRLRVHGEEGVFALGDIAESRDALSDRAAATAQVALQQADTVAWNIHADITGGVPVNFRYHDLGEMLSLGNAAASLASPLFGLEARGELAHALRRGVYLLRMPTVRHKARVGRSWAGRLPGELLRQMAKGGKS</sequence>
<name>A0A7S0TUC0_HEMAN</name>
<dbReference type="InterPro" id="IPR051169">
    <property type="entry name" value="NADH-Q_oxidoreductase"/>
</dbReference>
<dbReference type="Gene3D" id="3.50.50.100">
    <property type="match status" value="1"/>
</dbReference>
<dbReference type="AlphaFoldDB" id="A0A7S0TUC0"/>
<keyword evidence="3" id="KW-0274">FAD</keyword>
<reference evidence="6" key="1">
    <citation type="submission" date="2021-01" db="EMBL/GenBank/DDBJ databases">
        <authorList>
            <person name="Corre E."/>
            <person name="Pelletier E."/>
            <person name="Niang G."/>
            <person name="Scheremetjew M."/>
            <person name="Finn R."/>
            <person name="Kale V."/>
            <person name="Holt S."/>
            <person name="Cochrane G."/>
            <person name="Meng A."/>
            <person name="Brown T."/>
            <person name="Cohen L."/>
        </authorList>
    </citation>
    <scope>NUCLEOTIDE SEQUENCE</scope>
    <source>
        <strain evidence="6">CCMP441</strain>
    </source>
</reference>
<keyword evidence="2" id="KW-0285">Flavoprotein</keyword>
<evidence type="ECO:0000256" key="2">
    <source>
        <dbReference type="ARBA" id="ARBA00022630"/>
    </source>
</evidence>
<dbReference type="GO" id="GO:0003955">
    <property type="term" value="F:NAD(P)H dehydrogenase (quinone) activity"/>
    <property type="evidence" value="ECO:0007669"/>
    <property type="project" value="TreeGrafter"/>
</dbReference>
<comment type="cofactor">
    <cofactor evidence="1">
        <name>FAD</name>
        <dbReference type="ChEBI" id="CHEBI:57692"/>
    </cofactor>
</comment>
<accession>A0A7S0TUC0</accession>
<proteinExistence type="predicted"/>
<gene>
    <name evidence="6" type="ORF">HAND1043_LOCUS8338</name>
</gene>
<dbReference type="Pfam" id="PF07992">
    <property type="entry name" value="Pyr_redox_2"/>
    <property type="match status" value="1"/>
</dbReference>
<evidence type="ECO:0000313" key="6">
    <source>
        <dbReference type="EMBL" id="CAD8741845.1"/>
    </source>
</evidence>
<keyword evidence="4" id="KW-0560">Oxidoreductase</keyword>
<dbReference type="PANTHER" id="PTHR42913">
    <property type="entry name" value="APOPTOSIS-INDUCING FACTOR 1"/>
    <property type="match status" value="1"/>
</dbReference>
<organism evidence="6">
    <name type="scientific">Hemiselmis andersenii</name>
    <name type="common">Cryptophyte alga</name>
    <dbReference type="NCBI Taxonomy" id="464988"/>
    <lineage>
        <taxon>Eukaryota</taxon>
        <taxon>Cryptophyceae</taxon>
        <taxon>Cryptomonadales</taxon>
        <taxon>Hemiselmidaceae</taxon>
        <taxon>Hemiselmis</taxon>
    </lineage>
</organism>
<evidence type="ECO:0000256" key="1">
    <source>
        <dbReference type="ARBA" id="ARBA00001974"/>
    </source>
</evidence>
<evidence type="ECO:0000259" key="5">
    <source>
        <dbReference type="Pfam" id="PF07992"/>
    </source>
</evidence>
<protein>
    <recommendedName>
        <fullName evidence="5">FAD/NAD(P)-binding domain-containing protein</fullName>
    </recommendedName>
</protein>
<dbReference type="InterPro" id="IPR036188">
    <property type="entry name" value="FAD/NAD-bd_sf"/>
</dbReference>
<dbReference type="PANTHER" id="PTHR42913:SF4">
    <property type="entry name" value="ALTERNATIVE NAD(P)H-UBIQUINONE OXIDOREDUCTASE C1, CHLOROPLASTIC_MITOCHONDRIAL"/>
    <property type="match status" value="1"/>
</dbReference>
<feature type="domain" description="FAD/NAD(P)-binding" evidence="5">
    <location>
        <begin position="2"/>
        <end position="103"/>
    </location>
</feature>
<evidence type="ECO:0000256" key="4">
    <source>
        <dbReference type="ARBA" id="ARBA00023002"/>
    </source>
</evidence>
<dbReference type="GO" id="GO:0019646">
    <property type="term" value="P:aerobic electron transport chain"/>
    <property type="evidence" value="ECO:0007669"/>
    <property type="project" value="TreeGrafter"/>
</dbReference>
<evidence type="ECO:0000256" key="3">
    <source>
        <dbReference type="ARBA" id="ARBA00022827"/>
    </source>
</evidence>
<dbReference type="InterPro" id="IPR023753">
    <property type="entry name" value="FAD/NAD-binding_dom"/>
</dbReference>